<dbReference type="PANTHER" id="PTHR30558:SF7">
    <property type="entry name" value="TOL-PAL SYSTEM PROTEIN TOLR"/>
    <property type="match status" value="1"/>
</dbReference>
<evidence type="ECO:0000313" key="10">
    <source>
        <dbReference type="Proteomes" id="UP000825051"/>
    </source>
</evidence>
<dbReference type="KEGG" id="ole:K0B96_10500"/>
<dbReference type="Gene3D" id="3.30.420.270">
    <property type="match status" value="1"/>
</dbReference>
<keyword evidence="5 8" id="KW-1133">Transmembrane helix</keyword>
<keyword evidence="10" id="KW-1185">Reference proteome</keyword>
<dbReference type="GO" id="GO:0022857">
    <property type="term" value="F:transmembrane transporter activity"/>
    <property type="evidence" value="ECO:0007669"/>
    <property type="project" value="InterPro"/>
</dbReference>
<name>A0A8F9XK59_9BACT</name>
<evidence type="ECO:0000256" key="3">
    <source>
        <dbReference type="ARBA" id="ARBA00022475"/>
    </source>
</evidence>
<accession>A0A8F9XK59</accession>
<dbReference type="GO" id="GO:0015031">
    <property type="term" value="P:protein transport"/>
    <property type="evidence" value="ECO:0007669"/>
    <property type="project" value="UniProtKB-KW"/>
</dbReference>
<gene>
    <name evidence="9" type="ORF">K0B96_10500</name>
</gene>
<feature type="transmembrane region" description="Helical" evidence="8">
    <location>
        <begin position="21"/>
        <end position="40"/>
    </location>
</feature>
<comment type="similarity">
    <text evidence="2 7">Belongs to the ExbD/TolR family.</text>
</comment>
<keyword evidence="7" id="KW-0653">Protein transport</keyword>
<evidence type="ECO:0000313" key="9">
    <source>
        <dbReference type="EMBL" id="QYM77754.1"/>
    </source>
</evidence>
<evidence type="ECO:0000256" key="7">
    <source>
        <dbReference type="RuleBase" id="RU003879"/>
    </source>
</evidence>
<keyword evidence="3" id="KW-1003">Cell membrane</keyword>
<evidence type="ECO:0000256" key="5">
    <source>
        <dbReference type="ARBA" id="ARBA00022989"/>
    </source>
</evidence>
<reference evidence="9" key="1">
    <citation type="submission" date="2021-08" db="EMBL/GenBank/DDBJ databases">
        <title>Genome of a novel bacterium of the phylum Verrucomicrobia, Oleiharenicola sp. KSB-15.</title>
        <authorList>
            <person name="Chung J.-H."/>
            <person name="Ahn J.-H."/>
            <person name="Yoon Y."/>
            <person name="Kim D.-Y."/>
            <person name="An S.-H."/>
            <person name="Park I."/>
            <person name="Yeon J."/>
        </authorList>
    </citation>
    <scope>NUCLEOTIDE SEQUENCE</scope>
    <source>
        <strain evidence="9">KSB-15</strain>
    </source>
</reference>
<evidence type="ECO:0000256" key="6">
    <source>
        <dbReference type="ARBA" id="ARBA00023136"/>
    </source>
</evidence>
<protein>
    <submittedName>
        <fullName evidence="9">Biopolymer transporter ExbD</fullName>
    </submittedName>
</protein>
<dbReference type="AlphaFoldDB" id="A0A8F9XK59"/>
<evidence type="ECO:0000256" key="2">
    <source>
        <dbReference type="ARBA" id="ARBA00005811"/>
    </source>
</evidence>
<evidence type="ECO:0000256" key="4">
    <source>
        <dbReference type="ARBA" id="ARBA00022692"/>
    </source>
</evidence>
<dbReference type="Proteomes" id="UP000825051">
    <property type="component" value="Chromosome"/>
</dbReference>
<dbReference type="GO" id="GO:0005886">
    <property type="term" value="C:plasma membrane"/>
    <property type="evidence" value="ECO:0007669"/>
    <property type="project" value="UniProtKB-SubCell"/>
</dbReference>
<keyword evidence="7" id="KW-0813">Transport</keyword>
<keyword evidence="4 7" id="KW-0812">Transmembrane</keyword>
<proteinExistence type="inferred from homology"/>
<dbReference type="EMBL" id="CP080507">
    <property type="protein sequence ID" value="QYM77754.1"/>
    <property type="molecule type" value="Genomic_DNA"/>
</dbReference>
<evidence type="ECO:0000256" key="1">
    <source>
        <dbReference type="ARBA" id="ARBA00004162"/>
    </source>
</evidence>
<dbReference type="PANTHER" id="PTHR30558">
    <property type="entry name" value="EXBD MEMBRANE COMPONENT OF PMF-DRIVEN MACROMOLECULE IMPORT SYSTEM"/>
    <property type="match status" value="1"/>
</dbReference>
<sequence length="142" mass="16054">MARTFRRKQAAHPISELNVTNLIDVAFTLLIIFMIATPLIQQEQTIPINLPAESKSAQQPPDKDQRFVAISINGQGEYYVSDQPVSFRELQSKLRAFAEEAKPPVIRIRGDAKVPYEKVIQLMDELKKNNLSKVTFDTQAEG</sequence>
<organism evidence="9 10">
    <name type="scientific">Horticoccus luteus</name>
    <dbReference type="NCBI Taxonomy" id="2862869"/>
    <lineage>
        <taxon>Bacteria</taxon>
        <taxon>Pseudomonadati</taxon>
        <taxon>Verrucomicrobiota</taxon>
        <taxon>Opitutia</taxon>
        <taxon>Opitutales</taxon>
        <taxon>Opitutaceae</taxon>
        <taxon>Horticoccus</taxon>
    </lineage>
</organism>
<evidence type="ECO:0000256" key="8">
    <source>
        <dbReference type="SAM" id="Phobius"/>
    </source>
</evidence>
<dbReference type="Pfam" id="PF02472">
    <property type="entry name" value="ExbD"/>
    <property type="match status" value="1"/>
</dbReference>
<dbReference type="InterPro" id="IPR003400">
    <property type="entry name" value="ExbD"/>
</dbReference>
<keyword evidence="6 8" id="KW-0472">Membrane</keyword>
<dbReference type="RefSeq" id="WP_220160858.1">
    <property type="nucleotide sequence ID" value="NZ_CP080507.1"/>
</dbReference>
<comment type="subcellular location">
    <subcellularLocation>
        <location evidence="1">Cell membrane</location>
        <topology evidence="1">Single-pass membrane protein</topology>
    </subcellularLocation>
    <subcellularLocation>
        <location evidence="7">Cell membrane</location>
        <topology evidence="7">Single-pass type II membrane protein</topology>
    </subcellularLocation>
</comment>